<accession>A0A6D2J8S8</accession>
<reference evidence="1" key="1">
    <citation type="submission" date="2020-01" db="EMBL/GenBank/DDBJ databases">
        <authorList>
            <person name="Mishra B."/>
        </authorList>
    </citation>
    <scope>NUCLEOTIDE SEQUENCE [LARGE SCALE GENOMIC DNA]</scope>
</reference>
<gene>
    <name evidence="1" type="ORF">MERR_LOCUS26796</name>
</gene>
<dbReference type="InterPro" id="IPR053151">
    <property type="entry name" value="RNase_H-like"/>
</dbReference>
<dbReference type="InterPro" id="IPR044730">
    <property type="entry name" value="RNase_H-like_dom_plant"/>
</dbReference>
<dbReference type="AlphaFoldDB" id="A0A6D2J8S8"/>
<dbReference type="PANTHER" id="PTHR47723">
    <property type="entry name" value="OS05G0353850 PROTEIN"/>
    <property type="match status" value="1"/>
</dbReference>
<keyword evidence="2" id="KW-1185">Reference proteome</keyword>
<dbReference type="PANTHER" id="PTHR47723:SF19">
    <property type="entry name" value="POLYNUCLEOTIDYL TRANSFERASE, RIBONUCLEASE H-LIKE SUPERFAMILY PROTEIN"/>
    <property type="match status" value="1"/>
</dbReference>
<comment type="caution">
    <text evidence="1">The sequence shown here is derived from an EMBL/GenBank/DDBJ whole genome shotgun (WGS) entry which is preliminary data.</text>
</comment>
<name>A0A6D2J8S8_9BRAS</name>
<protein>
    <submittedName>
        <fullName evidence="1">Uncharacterized protein</fullName>
    </submittedName>
</protein>
<organism evidence="1 2">
    <name type="scientific">Microthlaspi erraticum</name>
    <dbReference type="NCBI Taxonomy" id="1685480"/>
    <lineage>
        <taxon>Eukaryota</taxon>
        <taxon>Viridiplantae</taxon>
        <taxon>Streptophyta</taxon>
        <taxon>Embryophyta</taxon>
        <taxon>Tracheophyta</taxon>
        <taxon>Spermatophyta</taxon>
        <taxon>Magnoliopsida</taxon>
        <taxon>eudicotyledons</taxon>
        <taxon>Gunneridae</taxon>
        <taxon>Pentapetalae</taxon>
        <taxon>rosids</taxon>
        <taxon>malvids</taxon>
        <taxon>Brassicales</taxon>
        <taxon>Brassicaceae</taxon>
        <taxon>Coluteocarpeae</taxon>
        <taxon>Microthlaspi</taxon>
    </lineage>
</organism>
<sequence length="130" mass="14277">MLKLNSDGSATSSGLGAGGGILRDCYGGLIFAYHGYFGKATSLHAEAKALLLEFLGLLYFRKLKDIVTTFDHCYRESNHVADALATLGQQERRFFHKLSTLPSGLRSLISMDSVNLPSIRVRRRVAGKNE</sequence>
<proteinExistence type="predicted"/>
<dbReference type="Proteomes" id="UP000467841">
    <property type="component" value="Unassembled WGS sequence"/>
</dbReference>
<evidence type="ECO:0000313" key="1">
    <source>
        <dbReference type="EMBL" id="CAA7039561.1"/>
    </source>
</evidence>
<evidence type="ECO:0000313" key="2">
    <source>
        <dbReference type="Proteomes" id="UP000467841"/>
    </source>
</evidence>
<dbReference type="EMBL" id="CACVBM020001213">
    <property type="protein sequence ID" value="CAA7039561.1"/>
    <property type="molecule type" value="Genomic_DNA"/>
</dbReference>
<dbReference type="CDD" id="cd06222">
    <property type="entry name" value="RNase_H_like"/>
    <property type="match status" value="1"/>
</dbReference>